<feature type="compositionally biased region" description="Polar residues" evidence="1">
    <location>
        <begin position="46"/>
        <end position="57"/>
    </location>
</feature>
<protein>
    <submittedName>
        <fullName evidence="2">Uncharacterized protein</fullName>
    </submittedName>
</protein>
<evidence type="ECO:0000313" key="2">
    <source>
        <dbReference type="EMBL" id="CAE6346465.1"/>
    </source>
</evidence>
<dbReference type="Proteomes" id="UP000663846">
    <property type="component" value="Unassembled WGS sequence"/>
</dbReference>
<reference evidence="2" key="1">
    <citation type="submission" date="2021-01" db="EMBL/GenBank/DDBJ databases">
        <authorList>
            <person name="Kaushik A."/>
        </authorList>
    </citation>
    <scope>NUCLEOTIDE SEQUENCE</scope>
    <source>
        <strain evidence="2">AG1-1C</strain>
    </source>
</reference>
<evidence type="ECO:0000313" key="3">
    <source>
        <dbReference type="Proteomes" id="UP000663846"/>
    </source>
</evidence>
<dbReference type="EMBL" id="CAJMWS010000043">
    <property type="protein sequence ID" value="CAE6346465.1"/>
    <property type="molecule type" value="Genomic_DNA"/>
</dbReference>
<organism evidence="2 3">
    <name type="scientific">Rhizoctonia solani</name>
    <dbReference type="NCBI Taxonomy" id="456999"/>
    <lineage>
        <taxon>Eukaryota</taxon>
        <taxon>Fungi</taxon>
        <taxon>Dikarya</taxon>
        <taxon>Basidiomycota</taxon>
        <taxon>Agaricomycotina</taxon>
        <taxon>Agaricomycetes</taxon>
        <taxon>Cantharellales</taxon>
        <taxon>Ceratobasidiaceae</taxon>
        <taxon>Rhizoctonia</taxon>
    </lineage>
</organism>
<accession>A0A8H2W770</accession>
<proteinExistence type="predicted"/>
<gene>
    <name evidence="2" type="ORF">RDB_LOCUS7546</name>
</gene>
<sequence>MMSSGANYLGLYGQSPRHAAALYTDARDSLRQASSTSAAARRRSMQPPSLASSTRSYDTLYEEPRQTSVAPNTSTPPPPYSCRASILPETLPGATFVASYAPEQEPSPSSSNTTSNSPPQTSRAQKRRSSVMIRDIGMRIFHAKS</sequence>
<name>A0A8H2W770_9AGAM</name>
<feature type="compositionally biased region" description="Low complexity" evidence="1">
    <location>
        <begin position="102"/>
        <end position="122"/>
    </location>
</feature>
<feature type="region of interest" description="Disordered" evidence="1">
    <location>
        <begin position="23"/>
        <end position="136"/>
    </location>
</feature>
<dbReference type="AlphaFoldDB" id="A0A8H2W770"/>
<evidence type="ECO:0000256" key="1">
    <source>
        <dbReference type="SAM" id="MobiDB-lite"/>
    </source>
</evidence>
<comment type="caution">
    <text evidence="2">The sequence shown here is derived from an EMBL/GenBank/DDBJ whole genome shotgun (WGS) entry which is preliminary data.</text>
</comment>